<feature type="signal peptide" evidence="1">
    <location>
        <begin position="1"/>
        <end position="32"/>
    </location>
</feature>
<proteinExistence type="predicted"/>
<evidence type="ECO:0000313" key="3">
    <source>
        <dbReference type="Proteomes" id="UP000199354"/>
    </source>
</evidence>
<evidence type="ECO:0000256" key="1">
    <source>
        <dbReference type="SAM" id="SignalP"/>
    </source>
</evidence>
<dbReference type="OrthoDB" id="601690at2"/>
<dbReference type="Proteomes" id="UP000199354">
    <property type="component" value="Unassembled WGS sequence"/>
</dbReference>
<sequence>MNNTTHTNARSTPAWCCLAVVFLLLFSIDVCAQLPNFTLSITATDETCPGNGSISFSVSGTDPAATVTYQVFQLPNTTTPIAFPTGNTINGLVAGDYQIVATQTLGALSNSQTWTETITDETIPLLYTIGGTNVSCGNNGTMTIEAFSGTPVSYEIIAGPMIRPLQTSPVFTGLAAGAYQVRVFDDCGQGWVITHTLFESTGNFLSWAETDDAVLVDCNQMTITNTLSPAIDETLSYPITITYTIFPPGGGSPIVQTTTLTSGSVSEQEFVTVIPYYSDLVYNYTVDVVDGCGNAYVFENILINKRLLVEMRSPPAECGEYMLTFALQHYMPPFTITFLQSPPGFDPVAYNPGHPGPFYDELINYGNSNNGVPYGLYEATITDSCGHSVTVQADLQYRDPEPQPTPEPHEGCDSNISDIMIKVSGYILNSAVIMSGPSAYSTSYPIDVGHLIDPSAGHLEIPNMNAGTYLIVMTDTCGNTYNYELIVVDPGSAMSWHRLPGCEPGHGTMQIRAGSGISLHTVRMIAAPSAYTVPLPHDVSYNISPLFPGIFSMASLPDGDYTFEIVDSCGYTRQMTVPVLGYEPVTDDTYTVIPHCGSFDLDVHFLASGPNSVTIASLWLQRYDPLTNTWGNPQTGVPYNPGDTPNDMNSYRLFQLNAINYNIAYLGDFRILHRFQVYENGSVDLYKLCVEEIFSFTVSNEIDITNIQKSTCDGINSNVTITAHGVPPLTYQITSKDSQPFFVNNGASNTFFNLQPAVYNFQVVDACGNITNELTDVALLPSLVFINQPDDLVLCDDDNNSQATFDLASQTDVVLGSASAADFTVTYHLSAQEAATNSNPLPASYTTGSRQIFVRMQYNTVATCYDTTSFDVIVNDYPELDMALSYGLCLGESTTITADAGFDSYLWSTGETTPSIVVDEAGTYTLDITQTTNGVTCSAQYTVTVVGSQPPAIKTIETTDWTNDQNTISVVLGGPTGDYSYSLDGINYQSGSVFYGLAPGLYTVYVKDNNGCGITTQEVHLLAYPKFFTPNNDGYNDFWQVYFAATEPHLKVYIFDRYGKLLTGFGSDSRGWDGRYNGQEMPSTDYWFLVVRENGKEHRGHFAMKR</sequence>
<keyword evidence="1" id="KW-0732">Signal</keyword>
<keyword evidence="3" id="KW-1185">Reference proteome</keyword>
<organism evidence="2 3">
    <name type="scientific">Flavobacterium caeni</name>
    <dbReference type="NCBI Taxonomy" id="490189"/>
    <lineage>
        <taxon>Bacteria</taxon>
        <taxon>Pseudomonadati</taxon>
        <taxon>Bacteroidota</taxon>
        <taxon>Flavobacteriia</taxon>
        <taxon>Flavobacteriales</taxon>
        <taxon>Flavobacteriaceae</taxon>
        <taxon>Flavobacterium</taxon>
    </lineage>
</organism>
<accession>A0A1G5JQ99</accession>
<dbReference type="InterPro" id="IPR026341">
    <property type="entry name" value="T9SS_type_B"/>
</dbReference>
<evidence type="ECO:0000313" key="2">
    <source>
        <dbReference type="EMBL" id="SCY90324.1"/>
    </source>
</evidence>
<dbReference type="RefSeq" id="WP_139149676.1">
    <property type="nucleotide sequence ID" value="NZ_FMVF01000015.1"/>
</dbReference>
<feature type="chain" id="PRO_5011752170" evidence="1">
    <location>
        <begin position="33"/>
        <end position="1106"/>
    </location>
</feature>
<name>A0A1G5JQ99_9FLAO</name>
<dbReference type="NCBIfam" id="TIGR04131">
    <property type="entry name" value="Bac_Flav_CTERM"/>
    <property type="match status" value="1"/>
</dbReference>
<gene>
    <name evidence="2" type="ORF">SAMN02927903_02826</name>
</gene>
<dbReference type="Pfam" id="PF13585">
    <property type="entry name" value="CHU_C"/>
    <property type="match status" value="1"/>
</dbReference>
<dbReference type="EMBL" id="FMVF01000015">
    <property type="protein sequence ID" value="SCY90324.1"/>
    <property type="molecule type" value="Genomic_DNA"/>
</dbReference>
<protein>
    <submittedName>
        <fullName evidence="2">Gliding motility-associated C-terminal domain-containing protein</fullName>
    </submittedName>
</protein>
<dbReference type="AlphaFoldDB" id="A0A1G5JQ99"/>
<dbReference type="STRING" id="490189.SAMN02927903_02826"/>
<reference evidence="2 3" key="1">
    <citation type="submission" date="2016-10" db="EMBL/GenBank/DDBJ databases">
        <authorList>
            <person name="de Groot N.N."/>
        </authorList>
    </citation>
    <scope>NUCLEOTIDE SEQUENCE [LARGE SCALE GENOMIC DNA]</scope>
    <source>
        <strain evidence="2 3">CGMCC 1.7031</strain>
    </source>
</reference>